<gene>
    <name evidence="1" type="ORF">RRG08_002972</name>
</gene>
<name>A0AAE0XQI5_9GAST</name>
<organism evidence="1 2">
    <name type="scientific">Elysia crispata</name>
    <name type="common">lettuce slug</name>
    <dbReference type="NCBI Taxonomy" id="231223"/>
    <lineage>
        <taxon>Eukaryota</taxon>
        <taxon>Metazoa</taxon>
        <taxon>Spiralia</taxon>
        <taxon>Lophotrochozoa</taxon>
        <taxon>Mollusca</taxon>
        <taxon>Gastropoda</taxon>
        <taxon>Heterobranchia</taxon>
        <taxon>Euthyneura</taxon>
        <taxon>Panpulmonata</taxon>
        <taxon>Sacoglossa</taxon>
        <taxon>Placobranchoidea</taxon>
        <taxon>Plakobranchidae</taxon>
        <taxon>Elysia</taxon>
    </lineage>
</organism>
<evidence type="ECO:0000313" key="1">
    <source>
        <dbReference type="EMBL" id="KAK3703114.1"/>
    </source>
</evidence>
<dbReference type="Proteomes" id="UP001283361">
    <property type="component" value="Unassembled WGS sequence"/>
</dbReference>
<protein>
    <submittedName>
        <fullName evidence="1">Uncharacterized protein</fullName>
    </submittedName>
</protein>
<sequence length="87" mass="10224">MEIGGPDGHNHTSKSQMDFIDYIFPHQMALIICINAGWHEKLTSDTTSGWISEIIANFRFHKREVQEEQEQMGEYNYAQRFEMESIE</sequence>
<reference evidence="1" key="1">
    <citation type="journal article" date="2023" name="G3 (Bethesda)">
        <title>A reference genome for the long-term kleptoplast-retaining sea slug Elysia crispata morphotype clarki.</title>
        <authorList>
            <person name="Eastman K.E."/>
            <person name="Pendleton A.L."/>
            <person name="Shaikh M.A."/>
            <person name="Suttiyut T."/>
            <person name="Ogas R."/>
            <person name="Tomko P."/>
            <person name="Gavelis G."/>
            <person name="Widhalm J.R."/>
            <person name="Wisecaver J.H."/>
        </authorList>
    </citation>
    <scope>NUCLEOTIDE SEQUENCE</scope>
    <source>
        <strain evidence="1">ECLA1</strain>
    </source>
</reference>
<dbReference type="AlphaFoldDB" id="A0AAE0XQI5"/>
<comment type="caution">
    <text evidence="1">The sequence shown here is derived from an EMBL/GenBank/DDBJ whole genome shotgun (WGS) entry which is preliminary data.</text>
</comment>
<accession>A0AAE0XQI5</accession>
<proteinExistence type="predicted"/>
<keyword evidence="2" id="KW-1185">Reference proteome</keyword>
<dbReference type="EMBL" id="JAWDGP010007844">
    <property type="protein sequence ID" value="KAK3703114.1"/>
    <property type="molecule type" value="Genomic_DNA"/>
</dbReference>
<evidence type="ECO:0000313" key="2">
    <source>
        <dbReference type="Proteomes" id="UP001283361"/>
    </source>
</evidence>